<comment type="caution">
    <text evidence="1">The sequence shown here is derived from an EMBL/GenBank/DDBJ whole genome shotgun (WGS) entry which is preliminary data.</text>
</comment>
<reference evidence="1 2" key="1">
    <citation type="submission" date="2024-08" db="EMBL/GenBank/DDBJ databases">
        <title>Two novel Cytobacillus novel species.</title>
        <authorList>
            <person name="Liu G."/>
        </authorList>
    </citation>
    <scope>NUCLEOTIDE SEQUENCE [LARGE SCALE GENOMIC DNA]</scope>
    <source>
        <strain evidence="1 2">FJAT-54145</strain>
    </source>
</reference>
<sequence>MTLNILFLTITINKRKATSAEIMQREMAKKIYDQNKERQFTIHRLF</sequence>
<proteinExistence type="predicted"/>
<dbReference type="Proteomes" id="UP001601059">
    <property type="component" value="Unassembled WGS sequence"/>
</dbReference>
<accession>A0ABW6KK45</accession>
<dbReference type="RefSeq" id="WP_389363625.1">
    <property type="nucleotide sequence ID" value="NZ_JBIACK010000014.1"/>
</dbReference>
<organism evidence="1 2">
    <name type="scientific">Cytobacillus spartinae</name>
    <dbReference type="NCBI Taxonomy" id="3299023"/>
    <lineage>
        <taxon>Bacteria</taxon>
        <taxon>Bacillati</taxon>
        <taxon>Bacillota</taxon>
        <taxon>Bacilli</taxon>
        <taxon>Bacillales</taxon>
        <taxon>Bacillaceae</taxon>
        <taxon>Cytobacillus</taxon>
    </lineage>
</organism>
<evidence type="ECO:0000313" key="2">
    <source>
        <dbReference type="Proteomes" id="UP001601059"/>
    </source>
</evidence>
<dbReference type="EMBL" id="JBIACK010000014">
    <property type="protein sequence ID" value="MFE8703253.1"/>
    <property type="molecule type" value="Genomic_DNA"/>
</dbReference>
<dbReference type="NCBIfam" id="TIGR02413">
    <property type="entry name" value="Bac_small_yrzI"/>
    <property type="match status" value="1"/>
</dbReference>
<dbReference type="InterPro" id="IPR012655">
    <property type="entry name" value="YrzI"/>
</dbReference>
<protein>
    <submittedName>
        <fullName evidence="1">YrzI family small protein</fullName>
    </submittedName>
</protein>
<gene>
    <name evidence="1" type="ORF">ACFYKX_21980</name>
</gene>
<evidence type="ECO:0000313" key="1">
    <source>
        <dbReference type="EMBL" id="MFE8703253.1"/>
    </source>
</evidence>
<name>A0ABW6KK45_9BACI</name>
<dbReference type="Pfam" id="PF09501">
    <property type="entry name" value="Bac_small_YrzI"/>
    <property type="match status" value="1"/>
</dbReference>
<keyword evidence="2" id="KW-1185">Reference proteome</keyword>